<dbReference type="AlphaFoldDB" id="A0A2M3ZWL9"/>
<evidence type="ECO:0000313" key="1">
    <source>
        <dbReference type="EMBL" id="MBW32957.1"/>
    </source>
</evidence>
<sequence length="98" mass="10719">MMANSECKLLMSCNFLATLMKWLMISARSLGLTPLSISCTVQKVVWLNRFVNATMLGAKVCLFFFVHPHLVSSSGWMALNVGKSNSVIWLASSAGDTC</sequence>
<dbReference type="EMBL" id="GGFM01012206">
    <property type="protein sequence ID" value="MBW32957.1"/>
    <property type="molecule type" value="Transcribed_RNA"/>
</dbReference>
<proteinExistence type="predicted"/>
<name>A0A2M3ZWL9_9DIPT</name>
<organism evidence="1">
    <name type="scientific">Anopheles braziliensis</name>
    <dbReference type="NCBI Taxonomy" id="58242"/>
    <lineage>
        <taxon>Eukaryota</taxon>
        <taxon>Metazoa</taxon>
        <taxon>Ecdysozoa</taxon>
        <taxon>Arthropoda</taxon>
        <taxon>Hexapoda</taxon>
        <taxon>Insecta</taxon>
        <taxon>Pterygota</taxon>
        <taxon>Neoptera</taxon>
        <taxon>Endopterygota</taxon>
        <taxon>Diptera</taxon>
        <taxon>Nematocera</taxon>
        <taxon>Culicoidea</taxon>
        <taxon>Culicidae</taxon>
        <taxon>Anophelinae</taxon>
        <taxon>Anopheles</taxon>
    </lineage>
</organism>
<reference evidence="1" key="1">
    <citation type="submission" date="2018-01" db="EMBL/GenBank/DDBJ databases">
        <title>An insight into the sialome of Amazonian anophelines.</title>
        <authorList>
            <person name="Ribeiro J.M."/>
            <person name="Scarpassa V."/>
            <person name="Calvo E."/>
        </authorList>
    </citation>
    <scope>NUCLEOTIDE SEQUENCE</scope>
    <source>
        <tissue evidence="1">Salivary glands</tissue>
    </source>
</reference>
<protein>
    <submittedName>
        <fullName evidence="1">Putative secreted peptide</fullName>
    </submittedName>
</protein>
<accession>A0A2M3ZWL9</accession>